<feature type="non-terminal residue" evidence="1">
    <location>
        <position position="348"/>
    </location>
</feature>
<accession>A0ACA9S3B2</accession>
<reference evidence="1" key="1">
    <citation type="submission" date="2021-06" db="EMBL/GenBank/DDBJ databases">
        <authorList>
            <person name="Kallberg Y."/>
            <person name="Tangrot J."/>
            <person name="Rosling A."/>
        </authorList>
    </citation>
    <scope>NUCLEOTIDE SEQUENCE</scope>
    <source>
        <strain evidence="1">MA461A</strain>
    </source>
</reference>
<proteinExistence type="predicted"/>
<feature type="non-terminal residue" evidence="1">
    <location>
        <position position="1"/>
    </location>
</feature>
<dbReference type="EMBL" id="CAJVQC010086871">
    <property type="protein sequence ID" value="CAG8822924.1"/>
    <property type="molecule type" value="Genomic_DNA"/>
</dbReference>
<dbReference type="Proteomes" id="UP000789920">
    <property type="component" value="Unassembled WGS sequence"/>
</dbReference>
<evidence type="ECO:0000313" key="2">
    <source>
        <dbReference type="Proteomes" id="UP000789920"/>
    </source>
</evidence>
<sequence length="348" mass="39797">PKLKQLQQDLRNIIILIPSNVQKTELSKEEICAKSQLFKAAESLRRPWCKIVELMEDDSKSKSMGKICTVIKETIEEITLCLDIVCVNFHQYKVWAIVWIKRSHLSHKNSDYLDPDKASLIAISLYEDLSRFTLAFYKTNSLRTCICYIEKALQIAHKTSCHEGLLWISNSYYRIGAFYHNNNQAQLAIEPIQNACTILDKYMCKIQQTSNRTSKSMVAIQAQLSKRYEALGACWNTLGETKNARISFENSLRCFPKSELIHLSELVSTQGIFSAFQQASTVSKLIERYIKLSFVDDLDINVSLPHEILLGDNIELAGLMEYELRVLKAFEDKLSGSKVEALLIEKLL</sequence>
<name>A0ACA9S3B2_9GLOM</name>
<comment type="caution">
    <text evidence="1">The sequence shown here is derived from an EMBL/GenBank/DDBJ whole genome shotgun (WGS) entry which is preliminary data.</text>
</comment>
<protein>
    <submittedName>
        <fullName evidence="1">29288_t:CDS:1</fullName>
    </submittedName>
</protein>
<gene>
    <name evidence="1" type="ORF">RPERSI_LOCUS25918</name>
</gene>
<evidence type="ECO:0000313" key="1">
    <source>
        <dbReference type="EMBL" id="CAG8822924.1"/>
    </source>
</evidence>
<organism evidence="1 2">
    <name type="scientific">Racocetra persica</name>
    <dbReference type="NCBI Taxonomy" id="160502"/>
    <lineage>
        <taxon>Eukaryota</taxon>
        <taxon>Fungi</taxon>
        <taxon>Fungi incertae sedis</taxon>
        <taxon>Mucoromycota</taxon>
        <taxon>Glomeromycotina</taxon>
        <taxon>Glomeromycetes</taxon>
        <taxon>Diversisporales</taxon>
        <taxon>Gigasporaceae</taxon>
        <taxon>Racocetra</taxon>
    </lineage>
</organism>
<keyword evidence="2" id="KW-1185">Reference proteome</keyword>